<feature type="region of interest" description="Disordered" evidence="1">
    <location>
        <begin position="186"/>
        <end position="221"/>
    </location>
</feature>
<evidence type="ECO:0000256" key="2">
    <source>
        <dbReference type="SAM" id="Phobius"/>
    </source>
</evidence>
<evidence type="ECO:0000313" key="3">
    <source>
        <dbReference type="EMBL" id="KAG7567078.1"/>
    </source>
</evidence>
<feature type="region of interest" description="Disordered" evidence="1">
    <location>
        <begin position="242"/>
        <end position="264"/>
    </location>
</feature>
<keyword evidence="2" id="KW-0812">Transmembrane</keyword>
<dbReference type="Gene3D" id="1.25.40.10">
    <property type="entry name" value="Tetratricopeptide repeat domain"/>
    <property type="match status" value="1"/>
</dbReference>
<proteinExistence type="predicted"/>
<feature type="compositionally biased region" description="Basic and acidic residues" evidence="1">
    <location>
        <begin position="324"/>
        <end position="337"/>
    </location>
</feature>
<gene>
    <name evidence="3" type="ORF">FFLO_01204</name>
</gene>
<comment type="caution">
    <text evidence="3">The sequence shown here is derived from an EMBL/GenBank/DDBJ whole genome shotgun (WGS) entry which is preliminary data.</text>
</comment>
<dbReference type="SUPFAM" id="SSF48452">
    <property type="entry name" value="TPR-like"/>
    <property type="match status" value="1"/>
</dbReference>
<reference evidence="3" key="1">
    <citation type="submission" date="2020-04" db="EMBL/GenBank/DDBJ databases">
        <title>Analysis of mating type loci in Filobasidium floriforme.</title>
        <authorList>
            <person name="Nowrousian M."/>
        </authorList>
    </citation>
    <scope>NUCLEOTIDE SEQUENCE</scope>
    <source>
        <strain evidence="3">CBS 6242</strain>
    </source>
</reference>
<feature type="transmembrane region" description="Helical" evidence="2">
    <location>
        <begin position="76"/>
        <end position="97"/>
    </location>
</feature>
<keyword evidence="2" id="KW-0472">Membrane</keyword>
<dbReference type="PANTHER" id="PTHR28142:SF1">
    <property type="entry name" value="MITOCHONDRIAL INNER MEMBRANE I-AAA PROTEASE SUPERCOMPLEX SUBUNIT MGR3-RELATED"/>
    <property type="match status" value="1"/>
</dbReference>
<keyword evidence="2" id="KW-1133">Transmembrane helix</keyword>
<evidence type="ECO:0000256" key="1">
    <source>
        <dbReference type="SAM" id="MobiDB-lite"/>
    </source>
</evidence>
<name>A0A8K0JQH1_9TREE</name>
<dbReference type="InterPro" id="IPR011990">
    <property type="entry name" value="TPR-like_helical_dom_sf"/>
</dbReference>
<organism evidence="3 4">
    <name type="scientific">Filobasidium floriforme</name>
    <dbReference type="NCBI Taxonomy" id="5210"/>
    <lineage>
        <taxon>Eukaryota</taxon>
        <taxon>Fungi</taxon>
        <taxon>Dikarya</taxon>
        <taxon>Basidiomycota</taxon>
        <taxon>Agaricomycotina</taxon>
        <taxon>Tremellomycetes</taxon>
        <taxon>Filobasidiales</taxon>
        <taxon>Filobasidiaceae</taxon>
        <taxon>Filobasidium</taxon>
    </lineage>
</organism>
<dbReference type="EMBL" id="JABELV010000016">
    <property type="protein sequence ID" value="KAG7567078.1"/>
    <property type="molecule type" value="Genomic_DNA"/>
</dbReference>
<evidence type="ECO:0000313" key="4">
    <source>
        <dbReference type="Proteomes" id="UP000812966"/>
    </source>
</evidence>
<evidence type="ECO:0008006" key="5">
    <source>
        <dbReference type="Google" id="ProtNLM"/>
    </source>
</evidence>
<dbReference type="AlphaFoldDB" id="A0A8K0JQH1"/>
<accession>A0A8K0JQH1</accession>
<dbReference type="PANTHER" id="PTHR28142">
    <property type="entry name" value="MITOCHONDRIAL INNER MEMBRANE I-AAA PROTEASE SUPERCOMPLEX SUBUNIT MGR3-RELATED"/>
    <property type="match status" value="1"/>
</dbReference>
<feature type="region of interest" description="Disordered" evidence="1">
    <location>
        <begin position="299"/>
        <end position="341"/>
    </location>
</feature>
<feature type="compositionally biased region" description="Low complexity" evidence="1">
    <location>
        <begin position="188"/>
        <end position="207"/>
    </location>
</feature>
<dbReference type="Proteomes" id="UP000812966">
    <property type="component" value="Unassembled WGS sequence"/>
</dbReference>
<protein>
    <recommendedName>
        <fullName evidence="5">TPR domain-containing protein</fullName>
    </recommendedName>
</protein>
<dbReference type="InterPro" id="IPR040201">
    <property type="entry name" value="Mrg3-like"/>
</dbReference>
<keyword evidence="4" id="KW-1185">Reference proteome</keyword>
<sequence>MQTPRLAKALPRATLACRPSAILTNAQTRRVSPIATFSPSAARTQLQARRWYSGPVLDDLNAKTADRPRGLRISHLFGALALMGMFVTTYGLLEWYFAFSTWPPEVRDDLKRAIKARNRGDIGGSEKLFQSAIDKARSLPLPTLGQDPLLKLTGLYITLAAMHESAGQPRKAFRTLQTGLGIIDRYSDSASDPTSTSTTARRSSPDPGAASEADEDTYVLTPKDQTRAIAISQKLGSLALQASEPGQITRPYTPGTSSSSGGQRTAIDREWEGLAEKYLVRALEGMISLGAPRELVSATPSKTNSEATKVVGRDFIFPDEQDSPSEKEQDKGDREISGESIAKVTRKSMGLTMESLADLYARQGNFERANPLYVQAVSTLLPPDTPEKKSVVSVADRCQEHQLINTLSSSLLNPPTSKNITASKAWSLRSLQLADRALEEEASETKGSGAVKSICERARIVAEFNMGALLEMEKDVPGAIKYMKQSVAHAKAAGFREGVREGGGALERLSLMKRS</sequence>